<evidence type="ECO:0000256" key="16">
    <source>
        <dbReference type="ARBA" id="ARBA00022946"/>
    </source>
</evidence>
<dbReference type="InterPro" id="IPR017375">
    <property type="entry name" value="PEX12"/>
</dbReference>
<dbReference type="Pfam" id="PF04757">
    <property type="entry name" value="Pex2_Pex12"/>
    <property type="match status" value="1"/>
</dbReference>
<name>A0A7H8QWK6_TALRU</name>
<dbReference type="GeneID" id="55992503"/>
<dbReference type="GO" id="GO:0004842">
    <property type="term" value="F:ubiquitin-protein transferase activity"/>
    <property type="evidence" value="ECO:0007669"/>
    <property type="project" value="TreeGrafter"/>
</dbReference>
<dbReference type="PANTHER" id="PTHR12888">
    <property type="entry name" value="PEROXISOME ASSEMBLY PROTEIN 12 PEROXIN-12"/>
    <property type="match status" value="1"/>
</dbReference>
<evidence type="ECO:0000256" key="13">
    <source>
        <dbReference type="ARBA" id="ARBA00022792"/>
    </source>
</evidence>
<evidence type="ECO:0000313" key="25">
    <source>
        <dbReference type="EMBL" id="QKX57885.1"/>
    </source>
</evidence>
<keyword evidence="16" id="KW-0809">Transit peptide</keyword>
<evidence type="ECO:0000256" key="9">
    <source>
        <dbReference type="ARBA" id="ARBA00022448"/>
    </source>
</evidence>
<evidence type="ECO:0000256" key="6">
    <source>
        <dbReference type="ARBA" id="ARBA00010787"/>
    </source>
</evidence>
<keyword evidence="10" id="KW-0812">Transmembrane</keyword>
<comment type="similarity">
    <text evidence="6">Belongs to the ATP25 family.</text>
</comment>
<evidence type="ECO:0000256" key="15">
    <source>
        <dbReference type="ARBA" id="ARBA00022927"/>
    </source>
</evidence>
<keyword evidence="9" id="KW-0813">Transport</keyword>
<evidence type="ECO:0000256" key="14">
    <source>
        <dbReference type="ARBA" id="ARBA00022833"/>
    </source>
</evidence>
<dbReference type="GO" id="GO:0016562">
    <property type="term" value="P:protein import into peroxisome matrix, receptor recycling"/>
    <property type="evidence" value="ECO:0007669"/>
    <property type="project" value="UniProtKB-ARBA"/>
</dbReference>
<evidence type="ECO:0000256" key="18">
    <source>
        <dbReference type="ARBA" id="ARBA00023128"/>
    </source>
</evidence>
<evidence type="ECO:0000256" key="4">
    <source>
        <dbReference type="ARBA" id="ARBA00004906"/>
    </source>
</evidence>
<dbReference type="GO" id="GO:1990429">
    <property type="term" value="C:peroxisomal importomer complex"/>
    <property type="evidence" value="ECO:0007669"/>
    <property type="project" value="TreeGrafter"/>
</dbReference>
<evidence type="ECO:0000259" key="24">
    <source>
        <dbReference type="SMART" id="SM00184"/>
    </source>
</evidence>
<feature type="region of interest" description="Disordered" evidence="23">
    <location>
        <begin position="1104"/>
        <end position="1145"/>
    </location>
</feature>
<evidence type="ECO:0000256" key="3">
    <source>
        <dbReference type="ARBA" id="ARBA00004585"/>
    </source>
</evidence>
<feature type="domain" description="RING-type" evidence="24">
    <location>
        <begin position="1052"/>
        <end position="1150"/>
    </location>
</feature>
<dbReference type="GO" id="GO:0008270">
    <property type="term" value="F:zinc ion binding"/>
    <property type="evidence" value="ECO:0007669"/>
    <property type="project" value="UniProtKB-KW"/>
</dbReference>
<keyword evidence="19" id="KW-0472">Membrane</keyword>
<dbReference type="EMBL" id="CP055900">
    <property type="protein sequence ID" value="QKX57885.1"/>
    <property type="molecule type" value="Genomic_DNA"/>
</dbReference>
<dbReference type="InterPro" id="IPR013083">
    <property type="entry name" value="Znf_RING/FYVE/PHD"/>
</dbReference>
<protein>
    <recommendedName>
        <fullName evidence="7">ATPase synthesis protein 25, mitochondrial</fullName>
    </recommendedName>
    <alternativeName>
        <fullName evidence="21">Peroxin-12</fullName>
    </alternativeName>
    <alternativeName>
        <fullName evidence="8">Peroxisome assembly protein 12</fullName>
    </alternativeName>
</protein>
<evidence type="ECO:0000256" key="22">
    <source>
        <dbReference type="ARBA" id="ARBA00034505"/>
    </source>
</evidence>
<evidence type="ECO:0000256" key="12">
    <source>
        <dbReference type="ARBA" id="ARBA00022771"/>
    </source>
</evidence>
<comment type="similarity">
    <text evidence="5">Belongs to the pex2/pex10/pex12 family.</text>
</comment>
<evidence type="ECO:0000256" key="7">
    <source>
        <dbReference type="ARBA" id="ARBA00017078"/>
    </source>
</evidence>
<dbReference type="OrthoDB" id="107372at2759"/>
<evidence type="ECO:0000313" key="26">
    <source>
        <dbReference type="Proteomes" id="UP000509510"/>
    </source>
</evidence>
<accession>A0A7H8QWK6</accession>
<feature type="region of interest" description="Disordered" evidence="23">
    <location>
        <begin position="281"/>
        <end position="321"/>
    </location>
</feature>
<dbReference type="GO" id="GO:0006513">
    <property type="term" value="P:protein monoubiquitination"/>
    <property type="evidence" value="ECO:0007669"/>
    <property type="project" value="TreeGrafter"/>
</dbReference>
<evidence type="ECO:0000256" key="5">
    <source>
        <dbReference type="ARBA" id="ARBA00008704"/>
    </source>
</evidence>
<keyword evidence="11" id="KW-0479">Metal-binding</keyword>
<dbReference type="FunFam" id="3.30.460.10:FF:000044">
    <property type="entry name" value="ATPase synthesis protein 25, mitochondrial"/>
    <property type="match status" value="1"/>
</dbReference>
<comment type="subunit">
    <text evidence="22">Component of the PEX2-PEX10-PEX12 retrotranslocation channel, composed of PEX2, PEX10 and PEX12.</text>
</comment>
<dbReference type="InterPro" id="IPR043519">
    <property type="entry name" value="NT_sf"/>
</dbReference>
<dbReference type="Gene3D" id="3.30.40.10">
    <property type="entry name" value="Zinc/RING finger domain, C3HC4 (zinc finger)"/>
    <property type="match status" value="1"/>
</dbReference>
<comment type="subcellular location">
    <subcellularLocation>
        <location evidence="2">Mitochondrion inner membrane</location>
        <topology evidence="2">Peripheral membrane protein</topology>
        <orientation evidence="2">Matrix side</orientation>
    </subcellularLocation>
    <subcellularLocation>
        <location evidence="3">Peroxisome membrane</location>
        <topology evidence="3">Multi-pass membrane protein</topology>
    </subcellularLocation>
</comment>
<evidence type="ECO:0000256" key="17">
    <source>
        <dbReference type="ARBA" id="ARBA00022989"/>
    </source>
</evidence>
<evidence type="ECO:0000256" key="21">
    <source>
        <dbReference type="ARBA" id="ARBA00029692"/>
    </source>
</evidence>
<keyword evidence="26" id="KW-1185">Reference proteome</keyword>
<keyword evidence="14" id="KW-0862">Zinc</keyword>
<feature type="compositionally biased region" description="Acidic residues" evidence="23">
    <location>
        <begin position="1104"/>
        <end position="1116"/>
    </location>
</feature>
<sequence length="1166" mass="130763">MAAALARRTACQACRYSALQTFAAFSGLAIAQTNRFPNNPPLRRFSAVPYLRTEYPDHSASPAENDPKHEDQLVADEDTDLQSVPWYLRVEPPTKESPVARQQQIPPVPENSPAIMADLLQNLSVEIGLDDLALIDLRGRDPPSALGGNVIMVIGTARGIKHLNVSADRFCRWLRSSYKLQPFADGLLGRNELKIKLRRKTRKARIAGSTGSTASGSDDGITTGWICVNAGLVDDPGAETLARRGVFEGFGKIQSGTRIIVQMFTEEKRALMDLEQLWTPKRKRQVDPNPNPEDTPKVVRPGSNNTNHHESNHPLFDTIRPPSSISFHQKRQFTTSSTNRQNSRISNRGQEFYDYLTKEENIFQANSSDLGTGPNDCDSTPLLRRSYDVAKGSQFENSLLRLMLAAAGVTVCHPAYTKEHLWSVYMEHTASGFNLSESYGLDVARSFVTPRSDDVSPSTRESDVEHALRVLDYLSLEGSLRLHLPLFVILYKALIMLSEDQAADTTHQLSLRIRNVMETFNEEIKGYGSWDMMRLRLEAKDIEGFWQIWHSLPFMNGSRTHDDYEFLFKSMAWCDDAASARESLATWIPMMLREQPPIEPQESLLEAIAYCIQAAGYDNLDFSPEMASSSYWAKLRPTILSYLRTLPENYQQAAYSTLFRREVERFESTMEYMSGVQNDLDDLKPSLFELLAEEQLSSLLPPSIRYLLAVATHRHPRYLLRVLNNFDELYALLSLLVERYYLRTFGGSFTENFYSLKRERVSFTKNGEIPRAQMGAANPVRETLRLRTVDVWKNLAVMVGLPYLKRKLDESYDIHIAPHASSLLGGPRYNPADGLPANPTIKQRLMFYYKWFLRNVYPSVNAAYYFSIVAFNLAYLFDNTKYSSPFLWLIGTRIRRLGPADHRAIANILEAKPGGGSSARRSQRPGSPLLGLLNPQNLYPQVLSSLRYFLPVSIFALKFLEWWHASDFSRQLARKATENLDLPAPVVTGMTDPSLRKANTSSSPQSTSPSTSLKPALKKTPSNSQPPVSSTSYLPIFTVPLPTSDSGKASACPICLNPLTNPTACQTGYVFCYTCVFHWLNGEHERQLDFMNGVDGGAAWEDEGAGAAVDEGDEKDTDGQDGSSNESPATKAHRSREGRWESGQGRCPVTGRRVLGGTDCLRRVLV</sequence>
<evidence type="ECO:0000256" key="23">
    <source>
        <dbReference type="SAM" id="MobiDB-lite"/>
    </source>
</evidence>
<evidence type="ECO:0000256" key="8">
    <source>
        <dbReference type="ARBA" id="ARBA00018980"/>
    </source>
</evidence>
<dbReference type="RefSeq" id="XP_035344063.1">
    <property type="nucleotide sequence ID" value="XM_035488170.1"/>
</dbReference>
<feature type="region of interest" description="Disordered" evidence="23">
    <location>
        <begin position="984"/>
        <end position="1030"/>
    </location>
</feature>
<feature type="region of interest" description="Disordered" evidence="23">
    <location>
        <begin position="329"/>
        <end position="348"/>
    </location>
</feature>
<keyword evidence="20" id="KW-0576">Peroxisome</keyword>
<dbReference type="InterPro" id="IPR006845">
    <property type="entry name" value="Pex_N"/>
</dbReference>
<dbReference type="GO" id="GO:0005743">
    <property type="term" value="C:mitochondrial inner membrane"/>
    <property type="evidence" value="ECO:0007669"/>
    <property type="project" value="UniProtKB-SubCell"/>
</dbReference>
<dbReference type="GO" id="GO:0005778">
    <property type="term" value="C:peroxisomal membrane"/>
    <property type="evidence" value="ECO:0007669"/>
    <property type="project" value="UniProtKB-SubCell"/>
</dbReference>
<keyword evidence="15" id="KW-0653">Protein transport</keyword>
<dbReference type="InterPro" id="IPR001841">
    <property type="entry name" value="Znf_RING"/>
</dbReference>
<dbReference type="Gene3D" id="3.30.460.10">
    <property type="entry name" value="Beta Polymerase, domain 2"/>
    <property type="match status" value="1"/>
</dbReference>
<keyword evidence="12" id="KW-0863">Zinc-finger</keyword>
<reference evidence="26" key="1">
    <citation type="submission" date="2020-06" db="EMBL/GenBank/DDBJ databases">
        <title>A chromosome-scale genome assembly of Talaromyces rugulosus W13939.</title>
        <authorList>
            <person name="Wang B."/>
            <person name="Guo L."/>
            <person name="Ye K."/>
            <person name="Wang L."/>
        </authorList>
    </citation>
    <scope>NUCLEOTIDE SEQUENCE [LARGE SCALE GENOMIC DNA]</scope>
    <source>
        <strain evidence="26">W13939</strain>
    </source>
</reference>
<comment type="pathway">
    <text evidence="4">Protein modification; protein ubiquitination.</text>
</comment>
<feature type="compositionally biased region" description="Polar residues" evidence="23">
    <location>
        <begin position="1020"/>
        <end position="1030"/>
    </location>
</feature>
<dbReference type="SMART" id="SM00184">
    <property type="entry name" value="RING"/>
    <property type="match status" value="1"/>
</dbReference>
<dbReference type="SUPFAM" id="SSF57850">
    <property type="entry name" value="RING/U-box"/>
    <property type="match status" value="1"/>
</dbReference>
<dbReference type="KEGG" id="trg:TRUGW13939_05005"/>
<dbReference type="AlphaFoldDB" id="A0A7H8QWK6"/>
<evidence type="ECO:0000256" key="20">
    <source>
        <dbReference type="ARBA" id="ARBA00023140"/>
    </source>
</evidence>
<keyword evidence="13" id="KW-0999">Mitochondrion inner membrane</keyword>
<evidence type="ECO:0000256" key="19">
    <source>
        <dbReference type="ARBA" id="ARBA00023136"/>
    </source>
</evidence>
<comment type="function">
    <text evidence="1">Probable mitochondrial mRNA stabilization factor.</text>
</comment>
<dbReference type="Proteomes" id="UP000509510">
    <property type="component" value="Chromosome III"/>
</dbReference>
<proteinExistence type="inferred from homology"/>
<gene>
    <name evidence="25" type="ORF">TRUGW13939_05005</name>
</gene>
<evidence type="ECO:0000256" key="10">
    <source>
        <dbReference type="ARBA" id="ARBA00022692"/>
    </source>
</evidence>
<evidence type="ECO:0000256" key="1">
    <source>
        <dbReference type="ARBA" id="ARBA00003470"/>
    </source>
</evidence>
<keyword evidence="18" id="KW-0496">Mitochondrion</keyword>
<organism evidence="25 26">
    <name type="scientific">Talaromyces rugulosus</name>
    <name type="common">Penicillium rugulosum</name>
    <dbReference type="NCBI Taxonomy" id="121627"/>
    <lineage>
        <taxon>Eukaryota</taxon>
        <taxon>Fungi</taxon>
        <taxon>Dikarya</taxon>
        <taxon>Ascomycota</taxon>
        <taxon>Pezizomycotina</taxon>
        <taxon>Eurotiomycetes</taxon>
        <taxon>Eurotiomycetidae</taxon>
        <taxon>Eurotiales</taxon>
        <taxon>Trichocomaceae</taxon>
        <taxon>Talaromyces</taxon>
        <taxon>Talaromyces sect. Islandici</taxon>
    </lineage>
</organism>
<keyword evidence="17" id="KW-1133">Transmembrane helix</keyword>
<dbReference type="PANTHER" id="PTHR12888:SF0">
    <property type="entry name" value="PEROXISOME ASSEMBLY PROTEIN 12"/>
    <property type="match status" value="1"/>
</dbReference>
<feature type="compositionally biased region" description="Low complexity" evidence="23">
    <location>
        <begin position="1000"/>
        <end position="1012"/>
    </location>
</feature>
<evidence type="ECO:0000256" key="11">
    <source>
        <dbReference type="ARBA" id="ARBA00022723"/>
    </source>
</evidence>
<evidence type="ECO:0000256" key="2">
    <source>
        <dbReference type="ARBA" id="ARBA00004443"/>
    </source>
</evidence>